<dbReference type="AlphaFoldDB" id="A0A0F9I212"/>
<sequence>MRGPVEGGDKVIIASVADASPISYPLARIPNNVSYETVSEQPEVEPNQALNWPLNFHGGVAYADYDPRTAGSPFDHGIGTHHSGLITAPLAATTVTLTGAANPPQYFFEAVVNDSGADDGKPVLYV</sequence>
<reference evidence="1" key="1">
    <citation type="journal article" date="2015" name="Nature">
        <title>Complex archaea that bridge the gap between prokaryotes and eukaryotes.</title>
        <authorList>
            <person name="Spang A."/>
            <person name="Saw J.H."/>
            <person name="Jorgensen S.L."/>
            <person name="Zaremba-Niedzwiedzka K."/>
            <person name="Martijn J."/>
            <person name="Lind A.E."/>
            <person name="van Eijk R."/>
            <person name="Schleper C."/>
            <person name="Guy L."/>
            <person name="Ettema T.J."/>
        </authorList>
    </citation>
    <scope>NUCLEOTIDE SEQUENCE</scope>
</reference>
<comment type="caution">
    <text evidence="1">The sequence shown here is derived from an EMBL/GenBank/DDBJ whole genome shotgun (WGS) entry which is preliminary data.</text>
</comment>
<name>A0A0F9I212_9ZZZZ</name>
<feature type="non-terminal residue" evidence="1">
    <location>
        <position position="126"/>
    </location>
</feature>
<protein>
    <submittedName>
        <fullName evidence="1">Uncharacterized protein</fullName>
    </submittedName>
</protein>
<gene>
    <name evidence="1" type="ORF">LCGC14_1633130</name>
</gene>
<evidence type="ECO:0000313" key="1">
    <source>
        <dbReference type="EMBL" id="KKM21661.1"/>
    </source>
</evidence>
<dbReference type="EMBL" id="LAZR01013503">
    <property type="protein sequence ID" value="KKM21661.1"/>
    <property type="molecule type" value="Genomic_DNA"/>
</dbReference>
<proteinExistence type="predicted"/>
<organism evidence="1">
    <name type="scientific">marine sediment metagenome</name>
    <dbReference type="NCBI Taxonomy" id="412755"/>
    <lineage>
        <taxon>unclassified sequences</taxon>
        <taxon>metagenomes</taxon>
        <taxon>ecological metagenomes</taxon>
    </lineage>
</organism>
<accession>A0A0F9I212</accession>